<keyword evidence="3" id="KW-1185">Reference proteome</keyword>
<dbReference type="AlphaFoldDB" id="A0A2S9IKS8"/>
<keyword evidence="1" id="KW-0732">Signal</keyword>
<comment type="caution">
    <text evidence="2">The sequence shown here is derived from an EMBL/GenBank/DDBJ whole genome shotgun (WGS) entry which is preliminary data.</text>
</comment>
<evidence type="ECO:0000313" key="3">
    <source>
        <dbReference type="Proteomes" id="UP000239434"/>
    </source>
</evidence>
<gene>
    <name evidence="2" type="ORF">C5748_23110</name>
</gene>
<accession>A0A2S9IKS8</accession>
<dbReference type="Proteomes" id="UP000239434">
    <property type="component" value="Unassembled WGS sequence"/>
</dbReference>
<reference evidence="2 3" key="1">
    <citation type="submission" date="2018-02" db="EMBL/GenBank/DDBJ databases">
        <title>The draft genome of Phyllobacterium sp. 1N-3.</title>
        <authorList>
            <person name="Liu L."/>
            <person name="Li L."/>
            <person name="Zhang X."/>
            <person name="Wang T."/>
            <person name="Liang L."/>
        </authorList>
    </citation>
    <scope>NUCLEOTIDE SEQUENCE [LARGE SCALE GENOMIC DNA]</scope>
    <source>
        <strain evidence="2 3">1N-3</strain>
    </source>
</reference>
<dbReference type="InterPro" id="IPR036374">
    <property type="entry name" value="OxRdtase_Mopterin-bd_sf"/>
</dbReference>
<proteinExistence type="predicted"/>
<dbReference type="SUPFAM" id="SSF56524">
    <property type="entry name" value="Oxidoreductase molybdopterin-binding domain"/>
    <property type="match status" value="1"/>
</dbReference>
<evidence type="ECO:0008006" key="4">
    <source>
        <dbReference type="Google" id="ProtNLM"/>
    </source>
</evidence>
<feature type="chain" id="PRO_5015536697" description="Oxidoreductase molybdopterin-binding domain-containing protein" evidence="1">
    <location>
        <begin position="28"/>
        <end position="186"/>
    </location>
</feature>
<feature type="signal peptide" evidence="1">
    <location>
        <begin position="1"/>
        <end position="27"/>
    </location>
</feature>
<organism evidence="2 3">
    <name type="scientific">Phyllobacterium phragmitis</name>
    <dbReference type="NCBI Taxonomy" id="2670329"/>
    <lineage>
        <taxon>Bacteria</taxon>
        <taxon>Pseudomonadati</taxon>
        <taxon>Pseudomonadota</taxon>
        <taxon>Alphaproteobacteria</taxon>
        <taxon>Hyphomicrobiales</taxon>
        <taxon>Phyllobacteriaceae</taxon>
        <taxon>Phyllobacterium</taxon>
    </lineage>
</organism>
<sequence>MLPFKQYLAHVLATVLALTICFPAASARYEDPATLMIEDAQGKTLASYTVEELKRVFPIRELETPTPWMPKDQKIGFRGPYLKDVLKKHFPYGTNVEIIAYNGFSSIIERDEIEKYAPILAIERLCDDESRKDGSCREGQTYRPLYLKDGGPLFLVWPLDELPASYIPARNAIWVWFVVAVRPNDE</sequence>
<protein>
    <recommendedName>
        <fullName evidence="4">Oxidoreductase molybdopterin-binding domain-containing protein</fullName>
    </recommendedName>
</protein>
<dbReference type="RefSeq" id="WP_105744752.1">
    <property type="nucleotide sequence ID" value="NZ_PVBR01000024.1"/>
</dbReference>
<name>A0A2S9IKS8_9HYPH</name>
<evidence type="ECO:0000256" key="1">
    <source>
        <dbReference type="SAM" id="SignalP"/>
    </source>
</evidence>
<evidence type="ECO:0000313" key="2">
    <source>
        <dbReference type="EMBL" id="PRD41134.1"/>
    </source>
</evidence>
<dbReference type="EMBL" id="PVBR01000024">
    <property type="protein sequence ID" value="PRD41134.1"/>
    <property type="molecule type" value="Genomic_DNA"/>
</dbReference>